<sequence length="82" mass="8895">MVEVPLGDVATRDSGRAFSSIDRRNGRRVITVGMNVEPASATGRVLADIRGAVLPRLRADFPGLTWTFQGIQAEIRESTQAL</sequence>
<accession>A0ABV4TUJ6</accession>
<name>A0ABV4TUJ6_9GAMM</name>
<dbReference type="Proteomes" id="UP001575181">
    <property type="component" value="Unassembled WGS sequence"/>
</dbReference>
<keyword evidence="2" id="KW-1185">Reference proteome</keyword>
<organism evidence="1 2">
    <name type="scientific">Thiohalorhabdus methylotrophus</name>
    <dbReference type="NCBI Taxonomy" id="3242694"/>
    <lineage>
        <taxon>Bacteria</taxon>
        <taxon>Pseudomonadati</taxon>
        <taxon>Pseudomonadota</taxon>
        <taxon>Gammaproteobacteria</taxon>
        <taxon>Thiohalorhabdales</taxon>
        <taxon>Thiohalorhabdaceae</taxon>
        <taxon>Thiohalorhabdus</taxon>
    </lineage>
</organism>
<reference evidence="1 2" key="1">
    <citation type="submission" date="2024-08" db="EMBL/GenBank/DDBJ databases">
        <title>Whole-genome sequencing of halo(alkali)philic microorganisms from hypersaline lakes.</title>
        <authorList>
            <person name="Sorokin D.Y."/>
            <person name="Merkel A.Y."/>
            <person name="Messina E."/>
            <person name="Yakimov M."/>
        </authorList>
    </citation>
    <scope>NUCLEOTIDE SEQUENCE [LARGE SCALE GENOMIC DNA]</scope>
    <source>
        <strain evidence="1 2">Cl-TMA</strain>
    </source>
</reference>
<gene>
    <name evidence="1" type="ORF">ACERLL_08655</name>
</gene>
<dbReference type="InterPro" id="IPR027463">
    <property type="entry name" value="AcrB_DN_DC_subdom"/>
</dbReference>
<dbReference type="RefSeq" id="WP_373655677.1">
    <property type="nucleotide sequence ID" value="NZ_JBGUAW010000005.1"/>
</dbReference>
<evidence type="ECO:0008006" key="3">
    <source>
        <dbReference type="Google" id="ProtNLM"/>
    </source>
</evidence>
<evidence type="ECO:0000313" key="1">
    <source>
        <dbReference type="EMBL" id="MFA9460893.1"/>
    </source>
</evidence>
<dbReference type="EMBL" id="JBGUAW010000005">
    <property type="protein sequence ID" value="MFA9460893.1"/>
    <property type="molecule type" value="Genomic_DNA"/>
</dbReference>
<dbReference type="Gene3D" id="3.30.2090.10">
    <property type="entry name" value="Multidrug efflux transporter AcrB TolC docking domain, DN and DC subdomains"/>
    <property type="match status" value="1"/>
</dbReference>
<dbReference type="Gene3D" id="3.30.70.1440">
    <property type="entry name" value="Multidrug efflux transporter AcrB pore domain"/>
    <property type="match status" value="1"/>
</dbReference>
<evidence type="ECO:0000313" key="2">
    <source>
        <dbReference type="Proteomes" id="UP001575181"/>
    </source>
</evidence>
<proteinExistence type="predicted"/>
<protein>
    <recommendedName>
        <fullName evidence="3">AcrB/AcrD/AcrF family protein</fullName>
    </recommendedName>
</protein>
<comment type="caution">
    <text evidence="1">The sequence shown here is derived from an EMBL/GenBank/DDBJ whole genome shotgun (WGS) entry which is preliminary data.</text>
</comment>